<evidence type="ECO:0000313" key="1">
    <source>
        <dbReference type="EMBL" id="CAF9925722.1"/>
    </source>
</evidence>
<name>A0A8H3FIE6_9LECA</name>
<evidence type="ECO:0000313" key="2">
    <source>
        <dbReference type="Proteomes" id="UP000664534"/>
    </source>
</evidence>
<keyword evidence="2" id="KW-1185">Reference proteome</keyword>
<dbReference type="AlphaFoldDB" id="A0A8H3FIE6"/>
<reference evidence="1" key="1">
    <citation type="submission" date="2021-03" db="EMBL/GenBank/DDBJ databases">
        <authorList>
            <person name="Tagirdzhanova G."/>
        </authorList>
    </citation>
    <scope>NUCLEOTIDE SEQUENCE</scope>
</reference>
<proteinExistence type="predicted"/>
<sequence>MRHEEEEDLALPKSFMPMPRLGKDIDNLALAESPNPTPFGTLSILPRELRDEVYSHTISEGDPLWFSGNFVDAGHKKWEGQHLSMLSVCKAIRKEFVVVLCSEGFFEMVHSCWSLEIQHSDIPFLENISNVIFSLNLRVMFSWSAEDKLLTGPFSCFAGTSIKRNACVIQFEHCTPTSLLSLLSSPNLHAMFQFTGFKTVQLVFSTAPDRWLEYERHYGRPGFDDFVLRTSSCLESTLGSFAVTRGSWLDEPGCWSQRVTFHPQGHVTELGSLGAMSGTLAGVWRRRMGFTNSQWRLAILDLESK</sequence>
<gene>
    <name evidence="1" type="ORF">IMSHALPRED_006767</name>
</gene>
<protein>
    <submittedName>
        <fullName evidence="1">Uncharacterized protein</fullName>
    </submittedName>
</protein>
<dbReference type="EMBL" id="CAJPDT010000040">
    <property type="protein sequence ID" value="CAF9925722.1"/>
    <property type="molecule type" value="Genomic_DNA"/>
</dbReference>
<accession>A0A8H3FIE6</accession>
<comment type="caution">
    <text evidence="1">The sequence shown here is derived from an EMBL/GenBank/DDBJ whole genome shotgun (WGS) entry which is preliminary data.</text>
</comment>
<organism evidence="1 2">
    <name type="scientific">Imshaugia aleurites</name>
    <dbReference type="NCBI Taxonomy" id="172621"/>
    <lineage>
        <taxon>Eukaryota</taxon>
        <taxon>Fungi</taxon>
        <taxon>Dikarya</taxon>
        <taxon>Ascomycota</taxon>
        <taxon>Pezizomycotina</taxon>
        <taxon>Lecanoromycetes</taxon>
        <taxon>OSLEUM clade</taxon>
        <taxon>Lecanoromycetidae</taxon>
        <taxon>Lecanorales</taxon>
        <taxon>Lecanorineae</taxon>
        <taxon>Parmeliaceae</taxon>
        <taxon>Imshaugia</taxon>
    </lineage>
</organism>
<dbReference type="Proteomes" id="UP000664534">
    <property type="component" value="Unassembled WGS sequence"/>
</dbReference>